<sequence length="628" mass="75462">MFSLKKVTNFQKHLYFHIIEDKIYVITLSTVEIYDKQLNLIKILDFRDEILSTVVDNEILILTPSHFIKVFKEDKKLFQHNFKKMVKYKNFLLFVGTNKFAFYKYKNGFIELDYEYKKTFDDIIVNDLNIFIFEKENVVIYEYHSKILLKKKQTPVVHFYISSDKKHKNLVFIDDENILVVDSYERYFRYKNFTIIIYKNKSAYFDNKTMTFYDNAFTVDYCDEDCTFLITNNNISKFPMFCMFNYVKQSRLRNKLNMKFAFNYKISSNGNRIEIYENKNFFIKLNNMLKGYETDKYVIILTASKIFKYQIVENKIHYLECLIISKILFYNDKFLFYEKDNTHYIYDVDLNLKYKYKKADILDIIRENNNLIIVKNNIVNVYNINNINYKKVISKTGLYLSNIFSLFREINFKIFIEKNIKLDIKNQDFLLCKDGLCVNLGSDVRYLNIDNSYIYVYDNLFVKIYKITNIKKVHISLNISGDTFINNRNDNIFADYRIDNKFVSGDQILVYNDFIYKNFFSGISMYKSSGFMKKDPISRNIRNFHVSDNKIYCNDTSQYLIILNFDFIILGMVFIGENIKHYEKKNDKIYLKTDIGNILRIKETTTKEKEEYFSTNIKINFTVEKTDV</sequence>
<accession>A0AAX4JB87</accession>
<evidence type="ECO:0000313" key="2">
    <source>
        <dbReference type="Proteomes" id="UP001334084"/>
    </source>
</evidence>
<reference evidence="1" key="1">
    <citation type="journal article" date="2024" name="BMC Genomics">
        <title>Functional annotation of a divergent genome using sequence and structure-based similarity.</title>
        <authorList>
            <person name="Svedberg D."/>
            <person name="Winiger R.R."/>
            <person name="Berg A."/>
            <person name="Sharma H."/>
            <person name="Tellgren-Roth C."/>
            <person name="Debrunner-Vossbrinck B.A."/>
            <person name="Vossbrinck C.R."/>
            <person name="Barandun J."/>
        </authorList>
    </citation>
    <scope>NUCLEOTIDE SEQUENCE</scope>
    <source>
        <strain evidence="1">Illinois isolate</strain>
    </source>
</reference>
<dbReference type="AlphaFoldDB" id="A0AAX4JB87"/>
<protein>
    <submittedName>
        <fullName evidence="1">Uncharacterized protein</fullName>
    </submittedName>
</protein>
<dbReference type="Proteomes" id="UP001334084">
    <property type="component" value="Chromosome 4"/>
</dbReference>
<dbReference type="RefSeq" id="XP_065329361.1">
    <property type="nucleotide sequence ID" value="XM_065473289.1"/>
</dbReference>
<gene>
    <name evidence="1" type="ORF">VNE69_04045</name>
</gene>
<evidence type="ECO:0000313" key="1">
    <source>
        <dbReference type="EMBL" id="WUR03216.1"/>
    </source>
</evidence>
<dbReference type="GeneID" id="90541035"/>
<keyword evidence="2" id="KW-1185">Reference proteome</keyword>
<name>A0AAX4JB87_9MICR</name>
<dbReference type="EMBL" id="CP142729">
    <property type="protein sequence ID" value="WUR03216.1"/>
    <property type="molecule type" value="Genomic_DNA"/>
</dbReference>
<dbReference type="KEGG" id="vnx:VNE69_04045"/>
<proteinExistence type="predicted"/>
<organism evidence="1 2">
    <name type="scientific">Vairimorpha necatrix</name>
    <dbReference type="NCBI Taxonomy" id="6039"/>
    <lineage>
        <taxon>Eukaryota</taxon>
        <taxon>Fungi</taxon>
        <taxon>Fungi incertae sedis</taxon>
        <taxon>Microsporidia</taxon>
        <taxon>Nosematidae</taxon>
        <taxon>Vairimorpha</taxon>
    </lineage>
</organism>